<dbReference type="Proteomes" id="UP000266302">
    <property type="component" value="Unassembled WGS sequence"/>
</dbReference>
<dbReference type="GO" id="GO:0005886">
    <property type="term" value="C:plasma membrane"/>
    <property type="evidence" value="ECO:0007669"/>
    <property type="project" value="TreeGrafter"/>
</dbReference>
<keyword evidence="6 11" id="KW-0812">Transmembrane</keyword>
<comment type="caution">
    <text evidence="13">The sequence shown here is derived from an EMBL/GenBank/DDBJ whole genome shotgun (WGS) entry which is preliminary data.</text>
</comment>
<dbReference type="Pfam" id="PF02518">
    <property type="entry name" value="HATPase_c"/>
    <property type="match status" value="1"/>
</dbReference>
<feature type="region of interest" description="Disordered" evidence="10">
    <location>
        <begin position="469"/>
        <end position="496"/>
    </location>
</feature>
<dbReference type="PROSITE" id="PS50109">
    <property type="entry name" value="HIS_KIN"/>
    <property type="match status" value="1"/>
</dbReference>
<dbReference type="Gene3D" id="1.10.287.130">
    <property type="match status" value="1"/>
</dbReference>
<dbReference type="SUPFAM" id="SSF55874">
    <property type="entry name" value="ATPase domain of HSP90 chaperone/DNA topoisomerase II/histidine kinase"/>
    <property type="match status" value="1"/>
</dbReference>
<dbReference type="RefSeq" id="WP_119109174.1">
    <property type="nucleotide sequence ID" value="NZ_QXJC01000003.1"/>
</dbReference>
<organism evidence="13 14">
    <name type="scientific">Simplicispira hankyongi</name>
    <dbReference type="NCBI Taxonomy" id="2315688"/>
    <lineage>
        <taxon>Bacteria</taxon>
        <taxon>Pseudomonadati</taxon>
        <taxon>Pseudomonadota</taxon>
        <taxon>Betaproteobacteria</taxon>
        <taxon>Burkholderiales</taxon>
        <taxon>Comamonadaceae</taxon>
        <taxon>Simplicispira</taxon>
    </lineage>
</organism>
<feature type="transmembrane region" description="Helical" evidence="11">
    <location>
        <begin position="165"/>
        <end position="188"/>
    </location>
</feature>
<evidence type="ECO:0000256" key="11">
    <source>
        <dbReference type="SAM" id="Phobius"/>
    </source>
</evidence>
<accession>A0A398C6D5</accession>
<protein>
    <recommendedName>
        <fullName evidence="3">histidine kinase</fullName>
        <ecNumber evidence="3">2.7.13.3</ecNumber>
    </recommendedName>
</protein>
<keyword evidence="9 11" id="KW-0472">Membrane</keyword>
<evidence type="ECO:0000313" key="13">
    <source>
        <dbReference type="EMBL" id="RID98509.1"/>
    </source>
</evidence>
<dbReference type="InterPro" id="IPR050428">
    <property type="entry name" value="TCS_sensor_his_kinase"/>
</dbReference>
<dbReference type="CDD" id="cd00075">
    <property type="entry name" value="HATPase"/>
    <property type="match status" value="1"/>
</dbReference>
<feature type="domain" description="Histidine kinase" evidence="12">
    <location>
        <begin position="255"/>
        <end position="464"/>
    </location>
</feature>
<dbReference type="EMBL" id="QXJC01000003">
    <property type="protein sequence ID" value="RID98509.1"/>
    <property type="molecule type" value="Genomic_DNA"/>
</dbReference>
<dbReference type="PANTHER" id="PTHR45436">
    <property type="entry name" value="SENSOR HISTIDINE KINASE YKOH"/>
    <property type="match status" value="1"/>
</dbReference>
<reference evidence="13 14" key="1">
    <citation type="submission" date="2018-09" db="EMBL/GenBank/DDBJ databases">
        <title>Draft genome of Simplicispira sp. NY-02.</title>
        <authorList>
            <person name="Im W.T."/>
        </authorList>
    </citation>
    <scope>NUCLEOTIDE SEQUENCE [LARGE SCALE GENOMIC DNA]</scope>
    <source>
        <strain evidence="13 14">NY-02</strain>
    </source>
</reference>
<evidence type="ECO:0000256" key="1">
    <source>
        <dbReference type="ARBA" id="ARBA00000085"/>
    </source>
</evidence>
<evidence type="ECO:0000256" key="6">
    <source>
        <dbReference type="ARBA" id="ARBA00022692"/>
    </source>
</evidence>
<dbReference type="InterPro" id="IPR003594">
    <property type="entry name" value="HATPase_dom"/>
</dbReference>
<gene>
    <name evidence="13" type="ORF">D3F03_09790</name>
</gene>
<dbReference type="InterPro" id="IPR005467">
    <property type="entry name" value="His_kinase_dom"/>
</dbReference>
<dbReference type="GO" id="GO:0000155">
    <property type="term" value="F:phosphorelay sensor kinase activity"/>
    <property type="evidence" value="ECO:0007669"/>
    <property type="project" value="InterPro"/>
</dbReference>
<comment type="catalytic activity">
    <reaction evidence="1">
        <text>ATP + protein L-histidine = ADP + protein N-phospho-L-histidine.</text>
        <dbReference type="EC" id="2.7.13.3"/>
    </reaction>
</comment>
<evidence type="ECO:0000256" key="8">
    <source>
        <dbReference type="ARBA" id="ARBA00022989"/>
    </source>
</evidence>
<keyword evidence="8 11" id="KW-1133">Transmembrane helix</keyword>
<dbReference type="InterPro" id="IPR004358">
    <property type="entry name" value="Sig_transdc_His_kin-like_C"/>
</dbReference>
<evidence type="ECO:0000256" key="2">
    <source>
        <dbReference type="ARBA" id="ARBA00004370"/>
    </source>
</evidence>
<dbReference type="SUPFAM" id="SSF47384">
    <property type="entry name" value="Homodimeric domain of signal transducing histidine kinase"/>
    <property type="match status" value="1"/>
</dbReference>
<keyword evidence="7 13" id="KW-0418">Kinase</keyword>
<feature type="compositionally biased region" description="Polar residues" evidence="10">
    <location>
        <begin position="481"/>
        <end position="496"/>
    </location>
</feature>
<dbReference type="SMART" id="SM00388">
    <property type="entry name" value="HisKA"/>
    <property type="match status" value="1"/>
</dbReference>
<comment type="subcellular location">
    <subcellularLocation>
        <location evidence="2">Membrane</location>
    </subcellularLocation>
</comment>
<keyword evidence="4" id="KW-0597">Phosphoprotein</keyword>
<keyword evidence="14" id="KW-1185">Reference proteome</keyword>
<dbReference type="Pfam" id="PF00512">
    <property type="entry name" value="HisKA"/>
    <property type="match status" value="1"/>
</dbReference>
<dbReference type="Pfam" id="PF08521">
    <property type="entry name" value="2CSK_N"/>
    <property type="match status" value="1"/>
</dbReference>
<evidence type="ECO:0000256" key="3">
    <source>
        <dbReference type="ARBA" id="ARBA00012438"/>
    </source>
</evidence>
<evidence type="ECO:0000256" key="10">
    <source>
        <dbReference type="SAM" id="MobiDB-lite"/>
    </source>
</evidence>
<evidence type="ECO:0000313" key="14">
    <source>
        <dbReference type="Proteomes" id="UP000266302"/>
    </source>
</evidence>
<evidence type="ECO:0000256" key="7">
    <source>
        <dbReference type="ARBA" id="ARBA00022777"/>
    </source>
</evidence>
<evidence type="ECO:0000256" key="4">
    <source>
        <dbReference type="ARBA" id="ARBA00022553"/>
    </source>
</evidence>
<dbReference type="InterPro" id="IPR036890">
    <property type="entry name" value="HATPase_C_sf"/>
</dbReference>
<evidence type="ECO:0000259" key="12">
    <source>
        <dbReference type="PROSITE" id="PS50109"/>
    </source>
</evidence>
<dbReference type="Gene3D" id="3.30.565.10">
    <property type="entry name" value="Histidine kinase-like ATPase, C-terminal domain"/>
    <property type="match status" value="1"/>
</dbReference>
<dbReference type="InterPro" id="IPR013727">
    <property type="entry name" value="2CSK_N"/>
</dbReference>
<dbReference type="CDD" id="cd00082">
    <property type="entry name" value="HisKA"/>
    <property type="match status" value="1"/>
</dbReference>
<name>A0A398C6D5_9BURK</name>
<dbReference type="EC" id="2.7.13.3" evidence="3"/>
<dbReference type="AlphaFoldDB" id="A0A398C6D5"/>
<evidence type="ECO:0000256" key="5">
    <source>
        <dbReference type="ARBA" id="ARBA00022679"/>
    </source>
</evidence>
<dbReference type="SMART" id="SM00387">
    <property type="entry name" value="HATPase_c"/>
    <property type="match status" value="1"/>
</dbReference>
<sequence length="496" mass="53763">MRPASGVSLQRKLLLWLLLPQLVLWLSGGFFAWRLALQNGEKGIDQMLTQSVRGLARQIKPIGDGLLVDFPKAAQDLLEQDPADRITYMVSSPPGKFLLGNAQLPPPPPVGVRVGEPLLYPARLDGKAVRVALLDVDYGTPQARQTLRVQVAQSLAVRKRIAQELLAQMLLPMGLMGLALSALVYAGVLRGLQPLKRLEAQIERAGARSHGGTDPLPPIELTSAPQEVHSLASTINRLLEAVAHGQQMEKRFLNDAAHQLRTPLAGLIAQTELALHESHETAVRERLEKVLAAARRSAHLVHQLLQLARSEASIAMQPVDLATLAREVAREWAARALAQNIDLGYEGDAQRLVQGQPLLLREALNNLIDNALHYAGQGATVTVRVTAEPDGWATLAVEDDGPGVSPVHLADLFSRFWRGSDKAGGCGLGLSIVEEIALRHGGRTVAELMEPHGLRAGLRLPLSGELVRFPNQSSTRRRSADSTGVRQAEPTKSSFD</sequence>
<dbReference type="InterPro" id="IPR003661">
    <property type="entry name" value="HisK_dim/P_dom"/>
</dbReference>
<dbReference type="PRINTS" id="PR00344">
    <property type="entry name" value="BCTRLSENSOR"/>
</dbReference>
<dbReference type="OrthoDB" id="8554694at2"/>
<proteinExistence type="predicted"/>
<keyword evidence="5" id="KW-0808">Transferase</keyword>
<evidence type="ECO:0000256" key="9">
    <source>
        <dbReference type="ARBA" id="ARBA00023136"/>
    </source>
</evidence>
<dbReference type="PANTHER" id="PTHR45436:SF1">
    <property type="entry name" value="SENSOR PROTEIN QSEC"/>
    <property type="match status" value="1"/>
</dbReference>
<dbReference type="InterPro" id="IPR036097">
    <property type="entry name" value="HisK_dim/P_sf"/>
</dbReference>